<dbReference type="STRING" id="1514105.AOC36_08010"/>
<accession>A0A109UHB8</accession>
<feature type="domain" description="Mga helix-turn-helix" evidence="3">
    <location>
        <begin position="79"/>
        <end position="164"/>
    </location>
</feature>
<dbReference type="AlphaFoldDB" id="A0A109UHB8"/>
<dbReference type="PANTHER" id="PTHR30185">
    <property type="entry name" value="CRYPTIC BETA-GLUCOSIDE BGL OPERON ANTITERMINATOR"/>
    <property type="match status" value="1"/>
</dbReference>
<dbReference type="SUPFAM" id="SSF46785">
    <property type="entry name" value="Winged helix' DNA-binding domain"/>
    <property type="match status" value="1"/>
</dbReference>
<dbReference type="InterPro" id="IPR050661">
    <property type="entry name" value="BglG_antiterminators"/>
</dbReference>
<dbReference type="InterPro" id="IPR007737">
    <property type="entry name" value="Mga_HTH"/>
</dbReference>
<evidence type="ECO:0000259" key="3">
    <source>
        <dbReference type="Pfam" id="PF05043"/>
    </source>
</evidence>
<gene>
    <name evidence="4" type="ORF">AOC36_08010</name>
</gene>
<dbReference type="Pfam" id="PF05043">
    <property type="entry name" value="Mga"/>
    <property type="match status" value="1"/>
</dbReference>
<evidence type="ECO:0000313" key="4">
    <source>
        <dbReference type="EMBL" id="AMC93931.1"/>
    </source>
</evidence>
<keyword evidence="5" id="KW-1185">Reference proteome</keyword>
<sequence>MQNHLFFALNNNKQLCRQIKTLTYMRSHDSPMSINELVQHVGCSIPTMRQDINNLNDELMGYLKIVSNDKDGYTLSLDTMSMDAILVKMAKESDVFRIIDDIFHHEIHTFDELLADLYLSPTKLRKTLNHINTVLVSYNIALSTRYVDLIGCESDIRYFFFAFYSDFNDFFTIDSNFDRREYIYQVFHERAIQSIIPHFHLSNFRMTLWSIIIHNRIKHQRFVRVDDHLKEELQVFVSFEKFKEAFIDVYRNAFLIHNPPLDDIIWAYAMLLHSVSYSGPSHSIFSHYIKDYTHLETIPLELSQRVESLLMHQFDEPTIHSTAIDPVRSYLINLSILTRISPQLQRVSKSFKLFAHETIDDLVILWMNHLETPEAKGLLPIVFKEDVACSLAMLHFSFISHQKDFDLCVLFAFHGEPGYDDFLMYLSQFMIPKNVTTAFLFDKPITHDILNLVNTDLVVTNYDLPDAHKMQCDVIQLSYIPSMAEWTSLRNAILNLAASKHSRSKPDEDMDSHSFS</sequence>
<evidence type="ECO:0000256" key="2">
    <source>
        <dbReference type="ARBA" id="ARBA00023163"/>
    </source>
</evidence>
<keyword evidence="2" id="KW-0804">Transcription</keyword>
<dbReference type="Gene3D" id="1.10.10.10">
    <property type="entry name" value="Winged helix-like DNA-binding domain superfamily/Winged helix DNA-binding domain"/>
    <property type="match status" value="1"/>
</dbReference>
<dbReference type="InterPro" id="IPR036388">
    <property type="entry name" value="WH-like_DNA-bd_sf"/>
</dbReference>
<dbReference type="PANTHER" id="PTHR30185:SF18">
    <property type="entry name" value="TRANSCRIPTIONAL REGULATOR MTLR"/>
    <property type="match status" value="1"/>
</dbReference>
<proteinExistence type="predicted"/>
<dbReference type="KEGG" id="erl:AOC36_08010"/>
<evidence type="ECO:0000256" key="1">
    <source>
        <dbReference type="ARBA" id="ARBA00023015"/>
    </source>
</evidence>
<evidence type="ECO:0000313" key="5">
    <source>
        <dbReference type="Proteomes" id="UP000063781"/>
    </source>
</evidence>
<organism evidence="4 5">
    <name type="scientific">Erysipelothrix larvae</name>
    <dbReference type="NCBI Taxonomy" id="1514105"/>
    <lineage>
        <taxon>Bacteria</taxon>
        <taxon>Bacillati</taxon>
        <taxon>Bacillota</taxon>
        <taxon>Erysipelotrichia</taxon>
        <taxon>Erysipelotrichales</taxon>
        <taxon>Erysipelotrichaceae</taxon>
        <taxon>Erysipelothrix</taxon>
    </lineage>
</organism>
<keyword evidence="1" id="KW-0805">Transcription regulation</keyword>
<name>A0A109UHB8_9FIRM</name>
<dbReference type="InterPro" id="IPR036390">
    <property type="entry name" value="WH_DNA-bd_sf"/>
</dbReference>
<dbReference type="EMBL" id="CP013213">
    <property type="protein sequence ID" value="AMC93931.1"/>
    <property type="molecule type" value="Genomic_DNA"/>
</dbReference>
<protein>
    <recommendedName>
        <fullName evidence="3">Mga helix-turn-helix domain-containing protein</fullName>
    </recommendedName>
</protein>
<dbReference type="Proteomes" id="UP000063781">
    <property type="component" value="Chromosome"/>
</dbReference>
<reference evidence="4 5" key="1">
    <citation type="submission" date="2015-10" db="EMBL/GenBank/DDBJ databases">
        <title>Erysipelothrix larvae sp. LV19 isolated from the larval gut of the rhinoceros beetle, Trypoxylus dichotomus.</title>
        <authorList>
            <person name="Lim S."/>
            <person name="Kim B.-C."/>
        </authorList>
    </citation>
    <scope>NUCLEOTIDE SEQUENCE [LARGE SCALE GENOMIC DNA]</scope>
    <source>
        <strain evidence="4 5">LV19</strain>
    </source>
</reference>
<dbReference type="RefSeq" id="WP_067633172.1">
    <property type="nucleotide sequence ID" value="NZ_CP013213.1"/>
</dbReference>